<evidence type="ECO:0000313" key="1">
    <source>
        <dbReference type="EMBL" id="WGH78218.1"/>
    </source>
</evidence>
<reference evidence="1 2" key="1">
    <citation type="submission" date="2023-04" db="EMBL/GenBank/DDBJ databases">
        <title>Jannaschia ovalis sp. nov., a marine bacterium isolated from sea tidal flat.</title>
        <authorList>
            <person name="Kwon D.Y."/>
            <person name="Kim J.-J."/>
        </authorList>
    </citation>
    <scope>NUCLEOTIDE SEQUENCE [LARGE SCALE GENOMIC DNA]</scope>
    <source>
        <strain evidence="1 2">GRR-S6-38</strain>
    </source>
</reference>
<dbReference type="InterPro" id="IPR011990">
    <property type="entry name" value="TPR-like_helical_dom_sf"/>
</dbReference>
<dbReference type="EMBL" id="CP122537">
    <property type="protein sequence ID" value="WGH78218.1"/>
    <property type="molecule type" value="Genomic_DNA"/>
</dbReference>
<dbReference type="Gene3D" id="1.20.58.320">
    <property type="entry name" value="TPR-like"/>
    <property type="match status" value="1"/>
</dbReference>
<dbReference type="SUPFAM" id="SSF48452">
    <property type="entry name" value="TPR-like"/>
    <property type="match status" value="1"/>
</dbReference>
<protein>
    <submittedName>
        <fullName evidence="1">DUF924 domain-containing protein</fullName>
    </submittedName>
</protein>
<proteinExistence type="predicted"/>
<dbReference type="Gene3D" id="1.25.40.10">
    <property type="entry name" value="Tetratricopeptide repeat domain"/>
    <property type="match status" value="1"/>
</dbReference>
<name>A0ABY8LA38_9RHOB</name>
<dbReference type="Pfam" id="PF06041">
    <property type="entry name" value="DUF924"/>
    <property type="match status" value="1"/>
</dbReference>
<evidence type="ECO:0000313" key="2">
    <source>
        <dbReference type="Proteomes" id="UP001243420"/>
    </source>
</evidence>
<dbReference type="Proteomes" id="UP001243420">
    <property type="component" value="Chromosome"/>
</dbReference>
<gene>
    <name evidence="1" type="ORF">P8627_14460</name>
</gene>
<sequence>MAHDPEDVLRFWLEEKSPADWYKGGAALDAEIRARFLSAWEAARDGALFDWIHTARGALAFLILTDQFSRNIHRDDARAFATDPLARAVAARSVAADLDQQIDPSPRQFFFLPFEHSEDMADQDRAVALIGERMEAPETLLHARVHREIIARFGRFPFRNEALGRASTPEERAFMDEGGYGALLRAFQDG</sequence>
<organism evidence="1 2">
    <name type="scientific">Jannaschia ovalis</name>
    <dbReference type="NCBI Taxonomy" id="3038773"/>
    <lineage>
        <taxon>Bacteria</taxon>
        <taxon>Pseudomonadati</taxon>
        <taxon>Pseudomonadota</taxon>
        <taxon>Alphaproteobacteria</taxon>
        <taxon>Rhodobacterales</taxon>
        <taxon>Roseobacteraceae</taxon>
        <taxon>Jannaschia</taxon>
    </lineage>
</organism>
<accession>A0ABY8LA38</accession>
<keyword evidence="2" id="KW-1185">Reference proteome</keyword>
<dbReference type="RefSeq" id="WP_279964945.1">
    <property type="nucleotide sequence ID" value="NZ_CP122537.1"/>
</dbReference>
<dbReference type="InterPro" id="IPR010323">
    <property type="entry name" value="DUF924"/>
</dbReference>